<feature type="domain" description="Reverse transcriptase Ty1/copia-type" evidence="1">
    <location>
        <begin position="2"/>
        <end position="122"/>
    </location>
</feature>
<reference evidence="2" key="1">
    <citation type="submission" date="2018-05" db="EMBL/GenBank/DDBJ databases">
        <title>Draft genome of Mucuna pruriens seed.</title>
        <authorList>
            <person name="Nnadi N.E."/>
            <person name="Vos R."/>
            <person name="Hasami M.H."/>
            <person name="Devisetty U.K."/>
            <person name="Aguiy J.C."/>
        </authorList>
    </citation>
    <scope>NUCLEOTIDE SEQUENCE [LARGE SCALE GENOMIC DNA]</scope>
    <source>
        <strain evidence="2">JCA_2017</strain>
    </source>
</reference>
<gene>
    <name evidence="2" type="ORF">CR513_33544</name>
</gene>
<dbReference type="AlphaFoldDB" id="A0A371G3Y0"/>
<evidence type="ECO:0000313" key="2">
    <source>
        <dbReference type="EMBL" id="RDX85270.1"/>
    </source>
</evidence>
<dbReference type="Proteomes" id="UP000257109">
    <property type="component" value="Unassembled WGS sequence"/>
</dbReference>
<dbReference type="EMBL" id="QJKJ01006831">
    <property type="protein sequence ID" value="RDX85270.1"/>
    <property type="molecule type" value="Genomic_DNA"/>
</dbReference>
<protein>
    <recommendedName>
        <fullName evidence="1">Reverse transcriptase Ty1/copia-type domain-containing protein</fullName>
    </recommendedName>
</protein>
<dbReference type="Pfam" id="PF07727">
    <property type="entry name" value="RVT_2"/>
    <property type="match status" value="1"/>
</dbReference>
<evidence type="ECO:0000259" key="1">
    <source>
        <dbReference type="Pfam" id="PF07727"/>
    </source>
</evidence>
<dbReference type="PANTHER" id="PTHR11439:SF517">
    <property type="entry name" value="CYSTEINE-RICH RLK (RECEPTOR-LIKE PROTEIN KINASE) 8"/>
    <property type="match status" value="1"/>
</dbReference>
<organism evidence="2 3">
    <name type="scientific">Mucuna pruriens</name>
    <name type="common">Velvet bean</name>
    <name type="synonym">Dolichos pruriens</name>
    <dbReference type="NCBI Taxonomy" id="157652"/>
    <lineage>
        <taxon>Eukaryota</taxon>
        <taxon>Viridiplantae</taxon>
        <taxon>Streptophyta</taxon>
        <taxon>Embryophyta</taxon>
        <taxon>Tracheophyta</taxon>
        <taxon>Spermatophyta</taxon>
        <taxon>Magnoliopsida</taxon>
        <taxon>eudicotyledons</taxon>
        <taxon>Gunneridae</taxon>
        <taxon>Pentapetalae</taxon>
        <taxon>rosids</taxon>
        <taxon>fabids</taxon>
        <taxon>Fabales</taxon>
        <taxon>Fabaceae</taxon>
        <taxon>Papilionoideae</taxon>
        <taxon>50 kb inversion clade</taxon>
        <taxon>NPAAA clade</taxon>
        <taxon>indigoferoid/millettioid clade</taxon>
        <taxon>Phaseoleae</taxon>
        <taxon>Mucuna</taxon>
    </lineage>
</organism>
<proteinExistence type="predicted"/>
<dbReference type="PANTHER" id="PTHR11439">
    <property type="entry name" value="GAG-POL-RELATED RETROTRANSPOSON"/>
    <property type="match status" value="1"/>
</dbReference>
<dbReference type="OrthoDB" id="413361at2759"/>
<feature type="non-terminal residue" evidence="2">
    <location>
        <position position="1"/>
    </location>
</feature>
<dbReference type="STRING" id="157652.A0A371G3Y0"/>
<accession>A0A371G3Y0</accession>
<keyword evidence="3" id="KW-1185">Reference proteome</keyword>
<evidence type="ECO:0000313" key="3">
    <source>
        <dbReference type="Proteomes" id="UP000257109"/>
    </source>
</evidence>
<sequence>MGFAMKGQEEKVLKFKKVLHDLKQAPRAWNSHIDKYFQDNEFVLVLVFLHVDDLIFTRNNPNLFENFNKVISCEFKMTSIWFLSYYLGLEVKQMNNDIFGYAKKVLEKFKMFDCNLVNTPMEGSLKLSKFDIGEKEDLTLFKSLVGSLRYLTSTRLDIIYVVDVVDVVCYFMEAPTSTYMKTTYRILRFD</sequence>
<name>A0A371G3Y0_MUCPR</name>
<dbReference type="InterPro" id="IPR013103">
    <property type="entry name" value="RVT_2"/>
</dbReference>
<comment type="caution">
    <text evidence="2">The sequence shown here is derived from an EMBL/GenBank/DDBJ whole genome shotgun (WGS) entry which is preliminary data.</text>
</comment>